<gene>
    <name evidence="1" type="ORF">A2924_01830</name>
</gene>
<protein>
    <recommendedName>
        <fullName evidence="3">PH domain-containing protein</fullName>
    </recommendedName>
</protein>
<dbReference type="EMBL" id="MFIA01000005">
    <property type="protein sequence ID" value="OGF83174.1"/>
    <property type="molecule type" value="Genomic_DNA"/>
</dbReference>
<evidence type="ECO:0000313" key="1">
    <source>
        <dbReference type="EMBL" id="OGF83174.1"/>
    </source>
</evidence>
<accession>A0A1F5X5L6</accession>
<name>A0A1F5X5L6_9BACT</name>
<evidence type="ECO:0008006" key="3">
    <source>
        <dbReference type="Google" id="ProtNLM"/>
    </source>
</evidence>
<reference evidence="1 2" key="1">
    <citation type="journal article" date="2016" name="Nat. Commun.">
        <title>Thousands of microbial genomes shed light on interconnected biogeochemical processes in an aquifer system.</title>
        <authorList>
            <person name="Anantharaman K."/>
            <person name="Brown C.T."/>
            <person name="Hug L.A."/>
            <person name="Sharon I."/>
            <person name="Castelle C.J."/>
            <person name="Probst A.J."/>
            <person name="Thomas B.C."/>
            <person name="Singh A."/>
            <person name="Wilkins M.J."/>
            <person name="Karaoz U."/>
            <person name="Brodie E.L."/>
            <person name="Williams K.H."/>
            <person name="Hubbard S.S."/>
            <person name="Banfield J.F."/>
        </authorList>
    </citation>
    <scope>NUCLEOTIDE SEQUENCE [LARGE SCALE GENOMIC DNA]</scope>
</reference>
<sequence length="65" mass="7589">MVAQIATIPKHISKGEELVVLKRSDFEVYQKWQEQINDALSKVKRGREEYKKGKTIRASSSRELR</sequence>
<proteinExistence type="predicted"/>
<dbReference type="AlphaFoldDB" id="A0A1F5X5L6"/>
<comment type="caution">
    <text evidence="1">The sequence shown here is derived from an EMBL/GenBank/DDBJ whole genome shotgun (WGS) entry which is preliminary data.</text>
</comment>
<evidence type="ECO:0000313" key="2">
    <source>
        <dbReference type="Proteomes" id="UP000178046"/>
    </source>
</evidence>
<dbReference type="Proteomes" id="UP000178046">
    <property type="component" value="Unassembled WGS sequence"/>
</dbReference>
<organism evidence="1 2">
    <name type="scientific">Candidatus Giovannonibacteria bacterium RIFCSPLOWO2_01_FULL_44_16</name>
    <dbReference type="NCBI Taxonomy" id="1798348"/>
    <lineage>
        <taxon>Bacteria</taxon>
        <taxon>Candidatus Giovannoniibacteriota</taxon>
    </lineage>
</organism>